<dbReference type="GO" id="GO:0015074">
    <property type="term" value="P:DNA integration"/>
    <property type="evidence" value="ECO:0007669"/>
    <property type="project" value="InterPro"/>
</dbReference>
<reference evidence="4" key="1">
    <citation type="submission" date="2016-10" db="EMBL/GenBank/DDBJ databases">
        <authorList>
            <person name="Varghese N."/>
            <person name="Submissions S."/>
        </authorList>
    </citation>
    <scope>NUCLEOTIDE SEQUENCE [LARGE SCALE GENOMIC DNA]</scope>
    <source>
        <strain evidence="4">RD 26</strain>
    </source>
</reference>
<gene>
    <name evidence="3" type="ORF">SAMN04487937_2816</name>
</gene>
<evidence type="ECO:0000313" key="4">
    <source>
        <dbReference type="Proteomes" id="UP000198932"/>
    </source>
</evidence>
<proteinExistence type="predicted"/>
<dbReference type="AlphaFoldDB" id="A0A1I6HQM1"/>
<evidence type="ECO:0000256" key="1">
    <source>
        <dbReference type="ARBA" id="ARBA00023172"/>
    </source>
</evidence>
<sequence>MNVGTVSDTLRGELNKNQFTLYKDWQLAVLRWAFDRGRRPSRRKGYARNSMPHIKSAVERFSVWLYTECGFTVEFTEEHLDDYWYYQLGRDTKLDSKRRELLNVRLVLKQRGKEWKIPESEEIYRDIAEEEADPGFRDWYRDYELKDIKAASLDLHTTPDRKKLSEGEIEEWGAYLAQRLEKPKNKLTDEDWEAESWKVPSLVYVSCDIGLRPCEVTRAQVYWADIEGASKPYIRIPRKEDSKLGKKNRNCRLSVEAAKILERWIDERETLPEYKDTDALWLTSEGNRYVSSTLRRTVMIPLQREAGINIDKRENGWYMIRRGLGTDIVNKGGDISLLMQQLRIDRYETALRYVQNADKASEDYFDVR</sequence>
<dbReference type="RefSeq" id="WP_167603417.1">
    <property type="nucleotide sequence ID" value="NZ_FOYN01000004.1"/>
</dbReference>
<dbReference type="Gene3D" id="1.10.443.10">
    <property type="entry name" value="Intergrase catalytic core"/>
    <property type="match status" value="1"/>
</dbReference>
<protein>
    <submittedName>
        <fullName evidence="3">Phage integrase family protein</fullName>
    </submittedName>
</protein>
<dbReference type="Pfam" id="PF00589">
    <property type="entry name" value="Phage_integrase"/>
    <property type="match status" value="1"/>
</dbReference>
<evidence type="ECO:0000259" key="2">
    <source>
        <dbReference type="Pfam" id="PF00589"/>
    </source>
</evidence>
<dbReference type="InterPro" id="IPR013762">
    <property type="entry name" value="Integrase-like_cat_sf"/>
</dbReference>
<dbReference type="InterPro" id="IPR011010">
    <property type="entry name" value="DNA_brk_join_enz"/>
</dbReference>
<dbReference type="GO" id="GO:0003677">
    <property type="term" value="F:DNA binding"/>
    <property type="evidence" value="ECO:0007669"/>
    <property type="project" value="InterPro"/>
</dbReference>
<dbReference type="SUPFAM" id="SSF56349">
    <property type="entry name" value="DNA breaking-rejoining enzymes"/>
    <property type="match status" value="1"/>
</dbReference>
<evidence type="ECO:0000313" key="3">
    <source>
        <dbReference type="EMBL" id="SFR56667.1"/>
    </source>
</evidence>
<keyword evidence="1" id="KW-0233">DNA recombination</keyword>
<name>A0A1I6HQM1_HALSD</name>
<keyword evidence="4" id="KW-1185">Reference proteome</keyword>
<accession>A0A1I6HQM1</accession>
<dbReference type="EMBL" id="FOYN01000004">
    <property type="protein sequence ID" value="SFR56667.1"/>
    <property type="molecule type" value="Genomic_DNA"/>
</dbReference>
<dbReference type="GO" id="GO:0006310">
    <property type="term" value="P:DNA recombination"/>
    <property type="evidence" value="ECO:0007669"/>
    <property type="project" value="UniProtKB-KW"/>
</dbReference>
<organism evidence="3 4">
    <name type="scientific">Halorubrum sodomense</name>
    <dbReference type="NCBI Taxonomy" id="35743"/>
    <lineage>
        <taxon>Archaea</taxon>
        <taxon>Methanobacteriati</taxon>
        <taxon>Methanobacteriota</taxon>
        <taxon>Stenosarchaea group</taxon>
        <taxon>Halobacteria</taxon>
        <taxon>Halobacteriales</taxon>
        <taxon>Haloferacaceae</taxon>
        <taxon>Halorubrum</taxon>
    </lineage>
</organism>
<dbReference type="InterPro" id="IPR002104">
    <property type="entry name" value="Integrase_catalytic"/>
</dbReference>
<feature type="domain" description="Tyr recombinase" evidence="2">
    <location>
        <begin position="208"/>
        <end position="358"/>
    </location>
</feature>
<dbReference type="OrthoDB" id="330648at2157"/>
<dbReference type="Proteomes" id="UP000198932">
    <property type="component" value="Unassembled WGS sequence"/>
</dbReference>